<accession>A0A367JLC6</accession>
<evidence type="ECO:0000256" key="1">
    <source>
        <dbReference type="SAM" id="MobiDB-lite"/>
    </source>
</evidence>
<protein>
    <submittedName>
        <fullName evidence="2">Uncharacterized protein</fullName>
    </submittedName>
</protein>
<feature type="compositionally biased region" description="Acidic residues" evidence="1">
    <location>
        <begin position="111"/>
        <end position="127"/>
    </location>
</feature>
<name>A0A367JLC6_RHIST</name>
<dbReference type="EMBL" id="PJQM01003106">
    <property type="protein sequence ID" value="RCH90742.1"/>
    <property type="molecule type" value="Genomic_DNA"/>
</dbReference>
<comment type="caution">
    <text evidence="2">The sequence shown here is derived from an EMBL/GenBank/DDBJ whole genome shotgun (WGS) entry which is preliminary data.</text>
</comment>
<evidence type="ECO:0000313" key="2">
    <source>
        <dbReference type="EMBL" id="RCH90742.1"/>
    </source>
</evidence>
<gene>
    <name evidence="2" type="ORF">CU098_005339</name>
</gene>
<dbReference type="AlphaFoldDB" id="A0A367JLC6"/>
<dbReference type="OrthoDB" id="2283195at2759"/>
<feature type="region of interest" description="Disordered" evidence="1">
    <location>
        <begin position="111"/>
        <end position="133"/>
    </location>
</feature>
<feature type="non-terminal residue" evidence="2">
    <location>
        <position position="133"/>
    </location>
</feature>
<sequence>NVIAADALSQIPETSIAELNILKRCGTMTNSCKSKNLKFKLDLHIVVLNDGEAVIDGMTAEAMLEDLYLIYETNQIDPNDAIKRVVEESGRKKKLNVKAWTTKVFYNNDYDDLVEDNEEQEQVDEDSDNRNED</sequence>
<dbReference type="Proteomes" id="UP000253551">
    <property type="component" value="Unassembled WGS sequence"/>
</dbReference>
<organism evidence="2 3">
    <name type="scientific">Rhizopus stolonifer</name>
    <name type="common">Rhizopus nigricans</name>
    <dbReference type="NCBI Taxonomy" id="4846"/>
    <lineage>
        <taxon>Eukaryota</taxon>
        <taxon>Fungi</taxon>
        <taxon>Fungi incertae sedis</taxon>
        <taxon>Mucoromycota</taxon>
        <taxon>Mucoromycotina</taxon>
        <taxon>Mucoromycetes</taxon>
        <taxon>Mucorales</taxon>
        <taxon>Mucorineae</taxon>
        <taxon>Rhizopodaceae</taxon>
        <taxon>Rhizopus</taxon>
    </lineage>
</organism>
<evidence type="ECO:0000313" key="3">
    <source>
        <dbReference type="Proteomes" id="UP000253551"/>
    </source>
</evidence>
<feature type="non-terminal residue" evidence="2">
    <location>
        <position position="1"/>
    </location>
</feature>
<reference evidence="2 3" key="1">
    <citation type="journal article" date="2018" name="G3 (Bethesda)">
        <title>Phylogenetic and Phylogenomic Definition of Rhizopus Species.</title>
        <authorList>
            <person name="Gryganskyi A.P."/>
            <person name="Golan J."/>
            <person name="Dolatabadi S."/>
            <person name="Mondo S."/>
            <person name="Robb S."/>
            <person name="Idnurm A."/>
            <person name="Muszewska A."/>
            <person name="Steczkiewicz K."/>
            <person name="Masonjones S."/>
            <person name="Liao H.L."/>
            <person name="Gajdeczka M.T."/>
            <person name="Anike F."/>
            <person name="Vuek A."/>
            <person name="Anishchenko I.M."/>
            <person name="Voigt K."/>
            <person name="de Hoog G.S."/>
            <person name="Smith M.E."/>
            <person name="Heitman J."/>
            <person name="Vilgalys R."/>
            <person name="Stajich J.E."/>
        </authorList>
    </citation>
    <scope>NUCLEOTIDE SEQUENCE [LARGE SCALE GENOMIC DNA]</scope>
    <source>
        <strain evidence="2 3">LSU 92-RS-03</strain>
    </source>
</reference>
<keyword evidence="3" id="KW-1185">Reference proteome</keyword>
<proteinExistence type="predicted"/>